<dbReference type="Proteomes" id="UP000501989">
    <property type="component" value="Chromosome"/>
</dbReference>
<dbReference type="EMBL" id="CP053746">
    <property type="protein sequence ID" value="QKF53429.1"/>
    <property type="molecule type" value="Genomic_DNA"/>
</dbReference>
<sequence>MNAHLAAVPGLLFKSDCVFFDGDDLRLSPGISVQDTERLSSMTL</sequence>
<keyword evidence="2" id="KW-1185">Reference proteome</keyword>
<organism evidence="1 2">
    <name type="scientific">Pseudomonas graminis</name>
    <dbReference type="NCBI Taxonomy" id="158627"/>
    <lineage>
        <taxon>Bacteria</taxon>
        <taxon>Pseudomonadati</taxon>
        <taxon>Pseudomonadota</taxon>
        <taxon>Gammaproteobacteria</taxon>
        <taxon>Pseudomonadales</taxon>
        <taxon>Pseudomonadaceae</taxon>
        <taxon>Pseudomonas</taxon>
    </lineage>
</organism>
<evidence type="ECO:0000313" key="1">
    <source>
        <dbReference type="EMBL" id="QKF53429.1"/>
    </source>
</evidence>
<dbReference type="RefSeq" id="WP_301952914.1">
    <property type="nucleotide sequence ID" value="NZ_CP053746.1"/>
</dbReference>
<protein>
    <submittedName>
        <fullName evidence="1">Uncharacterized protein</fullName>
    </submittedName>
</protein>
<accession>A0A6M8MF87</accession>
<proteinExistence type="predicted"/>
<dbReference type="AlphaFoldDB" id="A0A6M8MF87"/>
<dbReference type="KEGG" id="pgg:FX982_04422"/>
<gene>
    <name evidence="1" type="ORF">FX982_04422</name>
</gene>
<reference evidence="2" key="1">
    <citation type="submission" date="2019-12" db="EMBL/GenBank/DDBJ databases">
        <title>Endophytic bacteria associated with Panax ginseng seedlings.</title>
        <authorList>
            <person name="Park J.M."/>
            <person name="Shin R."/>
            <person name="Jo S.H."/>
        </authorList>
    </citation>
    <scope>NUCLEOTIDE SEQUENCE [LARGE SCALE GENOMIC DNA]</scope>
    <source>
        <strain evidence="2">PgKB30</strain>
    </source>
</reference>
<name>A0A6M8MF87_9PSED</name>
<evidence type="ECO:0000313" key="2">
    <source>
        <dbReference type="Proteomes" id="UP000501989"/>
    </source>
</evidence>